<reference evidence="3" key="1">
    <citation type="submission" date="2022-10" db="EMBL/GenBank/DDBJ databases">
        <title>Mechanism of multi-heavy metal repair in Cytobacillus Firmus M7.</title>
        <authorList>
            <person name="Li X."/>
            <person name="Yu C."/>
        </authorList>
    </citation>
    <scope>NUCLEOTIDE SEQUENCE</scope>
    <source>
        <strain evidence="3">M7</strain>
    </source>
</reference>
<evidence type="ECO:0000256" key="1">
    <source>
        <dbReference type="ARBA" id="ARBA00022679"/>
    </source>
</evidence>
<evidence type="ECO:0000259" key="2">
    <source>
        <dbReference type="Pfam" id="PF13427"/>
    </source>
</evidence>
<dbReference type="EMBL" id="CP107027">
    <property type="protein sequence ID" value="UYG95141.1"/>
    <property type="molecule type" value="Genomic_DNA"/>
</dbReference>
<gene>
    <name evidence="3" type="ORF">OD459_23640</name>
</gene>
<name>A0AA46P2A2_CYTFI</name>
<dbReference type="InterPro" id="IPR043519">
    <property type="entry name" value="NT_sf"/>
</dbReference>
<protein>
    <submittedName>
        <fullName evidence="3">DUF4111 domain-containing protein</fullName>
    </submittedName>
</protein>
<keyword evidence="1" id="KW-0808">Transferase</keyword>
<evidence type="ECO:0000313" key="3">
    <source>
        <dbReference type="EMBL" id="UYG95141.1"/>
    </source>
</evidence>
<evidence type="ECO:0000313" key="4">
    <source>
        <dbReference type="Proteomes" id="UP001163104"/>
    </source>
</evidence>
<organism evidence="3 4">
    <name type="scientific">Cytobacillus firmus</name>
    <name type="common">Bacillus firmus</name>
    <dbReference type="NCBI Taxonomy" id="1399"/>
    <lineage>
        <taxon>Bacteria</taxon>
        <taxon>Bacillati</taxon>
        <taxon>Bacillota</taxon>
        <taxon>Bacilli</taxon>
        <taxon>Bacillales</taxon>
        <taxon>Bacillaceae</taxon>
        <taxon>Cytobacillus</taxon>
    </lineage>
</organism>
<dbReference type="Proteomes" id="UP001163104">
    <property type="component" value="Chromosome"/>
</dbReference>
<proteinExistence type="predicted"/>
<sequence>MRELPIAVNDLLNKYMKLYKEYMPNQLEGLYLHGSLALDAYIEGSSDIDFIAVTHRGLTQSELEKAEEIHKIIADNYQFPEMDGVYITQNDLGKLCESYFYNNGKMNYGHFLNPVTWWLLKKKGIAIYGALPVIEINDNDLVLYTYENMNTYWANRIRAIEKSIDELEQVAESEVDKEIEWTVLGLLRQFYTLREKDIISKQGAGEYSLNHLPEEWHPIIQDAINIRKGEEDRLYAGKLERIEESIKLSKYLINQSSANRNK</sequence>
<dbReference type="AlphaFoldDB" id="A0AA46P2A2"/>
<dbReference type="InterPro" id="IPR025184">
    <property type="entry name" value="AadA_C"/>
</dbReference>
<accession>A0AA46P2A2</accession>
<feature type="domain" description="Adenylyltransferase AadA C-terminal" evidence="2">
    <location>
        <begin position="157"/>
        <end position="247"/>
    </location>
</feature>
<dbReference type="GO" id="GO:0016740">
    <property type="term" value="F:transferase activity"/>
    <property type="evidence" value="ECO:0007669"/>
    <property type="project" value="UniProtKB-KW"/>
</dbReference>
<dbReference type="RefSeq" id="WP_263599537.1">
    <property type="nucleotide sequence ID" value="NZ_CP107027.1"/>
</dbReference>
<dbReference type="Pfam" id="PF13427">
    <property type="entry name" value="AadA_C"/>
    <property type="match status" value="1"/>
</dbReference>
<dbReference type="SUPFAM" id="SSF81301">
    <property type="entry name" value="Nucleotidyltransferase"/>
    <property type="match status" value="1"/>
</dbReference>